<dbReference type="AlphaFoldDB" id="A0A1H4JBG9"/>
<accession>A0A1H4JBG9</accession>
<name>A0A1H4JBG9_RHOJO</name>
<evidence type="ECO:0000256" key="1">
    <source>
        <dbReference type="SAM" id="Phobius"/>
    </source>
</evidence>
<evidence type="ECO:0000313" key="3">
    <source>
        <dbReference type="Proteomes" id="UP000183407"/>
    </source>
</evidence>
<dbReference type="Proteomes" id="UP000183407">
    <property type="component" value="Unassembled WGS sequence"/>
</dbReference>
<dbReference type="Pfam" id="PF03806">
    <property type="entry name" value="ABG_transport"/>
    <property type="match status" value="1"/>
</dbReference>
<feature type="transmembrane region" description="Helical" evidence="1">
    <location>
        <begin position="452"/>
        <end position="479"/>
    </location>
</feature>
<dbReference type="GO" id="GO:1902604">
    <property type="term" value="P:p-aminobenzoyl-glutamate transmembrane transport"/>
    <property type="evidence" value="ECO:0007669"/>
    <property type="project" value="InterPro"/>
</dbReference>
<keyword evidence="1" id="KW-1133">Transmembrane helix</keyword>
<feature type="transmembrane region" description="Helical" evidence="1">
    <location>
        <begin position="491"/>
        <end position="516"/>
    </location>
</feature>
<dbReference type="EMBL" id="FNTL01000003">
    <property type="protein sequence ID" value="SEB43699.1"/>
    <property type="molecule type" value="Genomic_DNA"/>
</dbReference>
<reference evidence="3" key="1">
    <citation type="submission" date="2016-10" db="EMBL/GenBank/DDBJ databases">
        <authorList>
            <person name="Varghese N."/>
        </authorList>
    </citation>
    <scope>NUCLEOTIDE SEQUENCE [LARGE SCALE GENOMIC DNA]</scope>
    <source>
        <strain evidence="3">DSM 44719</strain>
    </source>
</reference>
<feature type="transmembrane region" description="Helical" evidence="1">
    <location>
        <begin position="428"/>
        <end position="446"/>
    </location>
</feature>
<proteinExistence type="predicted"/>
<protein>
    <submittedName>
        <fullName evidence="2">Aminobenzoyl-glutamate transport protein</fullName>
    </submittedName>
</protein>
<dbReference type="PANTHER" id="PTHR30282:SF0">
    <property type="entry name" value="P-AMINOBENZOYL-GLUTAMATE TRANSPORT PROTEIN"/>
    <property type="match status" value="1"/>
</dbReference>
<dbReference type="InterPro" id="IPR004697">
    <property type="entry name" value="AbgT"/>
</dbReference>
<feature type="transmembrane region" description="Helical" evidence="1">
    <location>
        <begin position="287"/>
        <end position="304"/>
    </location>
</feature>
<feature type="transmembrane region" description="Helical" evidence="1">
    <location>
        <begin position="221"/>
        <end position="243"/>
    </location>
</feature>
<keyword evidence="1" id="KW-0812">Transmembrane</keyword>
<feature type="transmembrane region" description="Helical" evidence="1">
    <location>
        <begin position="97"/>
        <end position="120"/>
    </location>
</feature>
<dbReference type="GO" id="GO:0015558">
    <property type="term" value="F:secondary active p-aminobenzoyl-glutamate transmembrane transporter activity"/>
    <property type="evidence" value="ECO:0007669"/>
    <property type="project" value="InterPro"/>
</dbReference>
<feature type="transmembrane region" description="Helical" evidence="1">
    <location>
        <begin position="132"/>
        <end position="155"/>
    </location>
</feature>
<feature type="transmembrane region" description="Helical" evidence="1">
    <location>
        <begin position="361"/>
        <end position="381"/>
    </location>
</feature>
<feature type="transmembrane region" description="Helical" evidence="1">
    <location>
        <begin position="38"/>
        <end position="59"/>
    </location>
</feature>
<keyword evidence="1" id="KW-0472">Membrane</keyword>
<dbReference type="PANTHER" id="PTHR30282">
    <property type="entry name" value="P-AMINOBENZOYL GLUTAMATE TRANSPORTER"/>
    <property type="match status" value="1"/>
</dbReference>
<sequence length="527" mass="55117">MQSTTAPVVDSSSRTMKILFRAISAIERAGNKLPNPFWLFWIMAGIVGGLSFVLSLAGVSVTLPNSGEVVEVKNLLSLEGIGYAAESALDNYSEFPAVSLVIAMILGVSIAEASGLMTALLRATVIRMPARWVTFAVAFGSMISHVLGDSAYMVMIPLGALAFRAVGRSPVLGVLVAFVSVSAGFNASPLVTPSAAIRASLTTAAAQTVDPDYVVTPVATFFYAAVASVYLSIVITLVVEFVLAKRPEFSQWPAADDDSPADGAAAGDVTDLDVQLTSLERRGLKRAGVALVVYVAAVIALMLVPGSPLLGENGSIVQSVVVLNITVFIGLLFAVVGFVYGRATGSVTSLSALPKIMADGIIPVAPVLVLFFAASQFLGYFEWTGLGSVITVEGADLLHKLNAPHLVVLVIVVFAIAVLNLVISSGTAMWSILAPILVPMMMYVGMRPEATLAAFMIGDSATGPVTPMNAFFILALGYVQLYKKNAGIGTVISFAIPISIAVLISWSGLFVVWYLLGVPLGPGGYLY</sequence>
<gene>
    <name evidence="2" type="ORF">SAMN04490220_0782</name>
</gene>
<feature type="transmembrane region" description="Helical" evidence="1">
    <location>
        <begin position="401"/>
        <end position="421"/>
    </location>
</feature>
<organism evidence="2 3">
    <name type="scientific">Rhodococcus jostii</name>
    <dbReference type="NCBI Taxonomy" id="132919"/>
    <lineage>
        <taxon>Bacteria</taxon>
        <taxon>Bacillati</taxon>
        <taxon>Actinomycetota</taxon>
        <taxon>Actinomycetes</taxon>
        <taxon>Mycobacteriales</taxon>
        <taxon>Nocardiaceae</taxon>
        <taxon>Rhodococcus</taxon>
    </lineage>
</organism>
<evidence type="ECO:0000313" key="2">
    <source>
        <dbReference type="EMBL" id="SEB43699.1"/>
    </source>
</evidence>
<feature type="transmembrane region" description="Helical" evidence="1">
    <location>
        <begin position="316"/>
        <end position="340"/>
    </location>
</feature>